<dbReference type="Proteomes" id="UP000749311">
    <property type="component" value="Unassembled WGS sequence"/>
</dbReference>
<comment type="caution">
    <text evidence="7">The sequence shown here is derived from an EMBL/GenBank/DDBJ whole genome shotgun (WGS) entry which is preliminary data.</text>
</comment>
<dbReference type="PANTHER" id="PTHR11706:SF33">
    <property type="entry name" value="NATURAL RESISTANCE-ASSOCIATED MACROPHAGE PROTEIN 2"/>
    <property type="match status" value="1"/>
</dbReference>
<feature type="transmembrane region" description="Helical" evidence="6">
    <location>
        <begin position="143"/>
        <end position="164"/>
    </location>
</feature>
<feature type="transmembrane region" description="Helical" evidence="6">
    <location>
        <begin position="257"/>
        <end position="280"/>
    </location>
</feature>
<feature type="transmembrane region" description="Helical" evidence="6">
    <location>
        <begin position="100"/>
        <end position="123"/>
    </location>
</feature>
<accession>A0ABX0SJA7</accession>
<dbReference type="InterPro" id="IPR001046">
    <property type="entry name" value="NRAMP_fam"/>
</dbReference>
<keyword evidence="2" id="KW-0813">Transport</keyword>
<feature type="transmembrane region" description="Helical" evidence="6">
    <location>
        <begin position="405"/>
        <end position="426"/>
    </location>
</feature>
<evidence type="ECO:0000256" key="3">
    <source>
        <dbReference type="ARBA" id="ARBA00022692"/>
    </source>
</evidence>
<keyword evidence="3 6" id="KW-0812">Transmembrane</keyword>
<feature type="transmembrane region" description="Helical" evidence="6">
    <location>
        <begin position="369"/>
        <end position="393"/>
    </location>
</feature>
<keyword evidence="5 6" id="KW-0472">Membrane</keyword>
<feature type="transmembrane region" description="Helical" evidence="6">
    <location>
        <begin position="23"/>
        <end position="41"/>
    </location>
</feature>
<dbReference type="NCBIfam" id="NF037982">
    <property type="entry name" value="Nramp_1"/>
    <property type="match status" value="1"/>
</dbReference>
<feature type="transmembrane region" description="Helical" evidence="6">
    <location>
        <begin position="61"/>
        <end position="79"/>
    </location>
</feature>
<comment type="subcellular location">
    <subcellularLocation>
        <location evidence="1">Membrane</location>
        <topology evidence="1">Multi-pass membrane protein</topology>
    </subcellularLocation>
</comment>
<sequence>MSEITAKAPTAPTPKQTPQKNKALRMLALMGPGFVVGAWQFGPGNLVSAIQAGSRYNYGLVWVIAVSVVLMLTFADMSIRVGVRSSGSVVQTIKETLGKPFGVAAGLGVFGITLCFSVGNAIGAGQAISLIGSSLGIDTSGRSGPFTVAVVGTIVCTAVVVAIVFFRSAYKVIEKLILVIVAVMATSFVITAVVVKPDWGAAAAGLVPSVPASAGLLLIALVGTNFSLNAAFYAGYASKERGLRRDQYEETTLADTVPGIVAPGIMTALVICAAAAVFYGTEIKSGTEIASLAKVISFPGGPLIFSLGFFGAAFSAMVANATAGGTLLSDGLGKGNKVSSTSVRIGVLIVLAVGVAVTIATSGKNPVQMIILAQALTVLIAPLLGVLLFILGNNARLMGDLKNTWWQNVLGVIGLVVILLMDYQLITQEILAKL</sequence>
<gene>
    <name evidence="7" type="ORF">FB473_002649</name>
</gene>
<protein>
    <submittedName>
        <fullName evidence="7">Mn2+/Fe2+ NRAMP family transporter</fullName>
    </submittedName>
</protein>
<evidence type="ECO:0000256" key="6">
    <source>
        <dbReference type="SAM" id="Phobius"/>
    </source>
</evidence>
<evidence type="ECO:0000313" key="8">
    <source>
        <dbReference type="Proteomes" id="UP000749311"/>
    </source>
</evidence>
<dbReference type="EMBL" id="JAAMOZ010000001">
    <property type="protein sequence ID" value="NIH58004.1"/>
    <property type="molecule type" value="Genomic_DNA"/>
</dbReference>
<feature type="transmembrane region" description="Helical" evidence="6">
    <location>
        <begin position="176"/>
        <end position="195"/>
    </location>
</feature>
<reference evidence="7 8" key="1">
    <citation type="submission" date="2020-02" db="EMBL/GenBank/DDBJ databases">
        <title>Sequencing the genomes of 1000 actinobacteria strains.</title>
        <authorList>
            <person name="Klenk H.-P."/>
        </authorList>
    </citation>
    <scope>NUCLEOTIDE SEQUENCE [LARGE SCALE GENOMIC DNA]</scope>
    <source>
        <strain evidence="7 8">DSM 19609</strain>
    </source>
</reference>
<name>A0ABX0SJA7_9ACTN</name>
<feature type="transmembrane region" description="Helical" evidence="6">
    <location>
        <begin position="300"/>
        <end position="322"/>
    </location>
</feature>
<feature type="transmembrane region" description="Helical" evidence="6">
    <location>
        <begin position="215"/>
        <end position="236"/>
    </location>
</feature>
<keyword evidence="4 6" id="KW-1133">Transmembrane helix</keyword>
<feature type="transmembrane region" description="Helical" evidence="6">
    <location>
        <begin position="343"/>
        <end position="363"/>
    </location>
</feature>
<evidence type="ECO:0000256" key="5">
    <source>
        <dbReference type="ARBA" id="ARBA00023136"/>
    </source>
</evidence>
<keyword evidence="8" id="KW-1185">Reference proteome</keyword>
<evidence type="ECO:0000256" key="2">
    <source>
        <dbReference type="ARBA" id="ARBA00022448"/>
    </source>
</evidence>
<evidence type="ECO:0000256" key="4">
    <source>
        <dbReference type="ARBA" id="ARBA00022989"/>
    </source>
</evidence>
<dbReference type="PANTHER" id="PTHR11706">
    <property type="entry name" value="SOLUTE CARRIER PROTEIN FAMILY 11 MEMBER"/>
    <property type="match status" value="1"/>
</dbReference>
<evidence type="ECO:0000313" key="7">
    <source>
        <dbReference type="EMBL" id="NIH58004.1"/>
    </source>
</evidence>
<evidence type="ECO:0000256" key="1">
    <source>
        <dbReference type="ARBA" id="ARBA00004141"/>
    </source>
</evidence>
<dbReference type="Pfam" id="PF01566">
    <property type="entry name" value="Nramp"/>
    <property type="match status" value="1"/>
</dbReference>
<proteinExistence type="predicted"/>
<dbReference type="RefSeq" id="WP_243863570.1">
    <property type="nucleotide sequence ID" value="NZ_BAAAOO010000007.1"/>
</dbReference>
<organism evidence="7 8">
    <name type="scientific">Brooklawnia cerclae</name>
    <dbReference type="NCBI Taxonomy" id="349934"/>
    <lineage>
        <taxon>Bacteria</taxon>
        <taxon>Bacillati</taxon>
        <taxon>Actinomycetota</taxon>
        <taxon>Actinomycetes</taxon>
        <taxon>Propionibacteriales</taxon>
        <taxon>Propionibacteriaceae</taxon>
        <taxon>Brooklawnia</taxon>
    </lineage>
</organism>